<comment type="caution">
    <text evidence="3">The sequence shown here is derived from an EMBL/GenBank/DDBJ whole genome shotgun (WGS) entry which is preliminary data.</text>
</comment>
<feature type="region of interest" description="Disordered" evidence="1">
    <location>
        <begin position="251"/>
        <end position="282"/>
    </location>
</feature>
<dbReference type="RefSeq" id="WP_044169674.1">
    <property type="nucleotide sequence ID" value="NZ_JDFF01000025.1"/>
</dbReference>
<proteinExistence type="predicted"/>
<gene>
    <name evidence="3" type="ORF">HMPREF0636_0142</name>
</gene>
<dbReference type="InterPro" id="IPR003497">
    <property type="entry name" value="BRO_N_domain"/>
</dbReference>
<dbReference type="NCBIfam" id="NF008573">
    <property type="entry name" value="PRK11525.1"/>
    <property type="match status" value="1"/>
</dbReference>
<evidence type="ECO:0000313" key="4">
    <source>
        <dbReference type="Proteomes" id="UP000023482"/>
    </source>
</evidence>
<sequence>MSIDITQAGQTLFEEIRHVDEQGVEYWKSRELAKALSYSDYRNFLSVIKKAKAACLNSGEKVENHFGDITEMVQLAKTAQRKVDVVKLSRYACYLIVQNADPSKEVVALGQTYFAVQTRTRELQEERRAQLTEEEQNRLFLRGEVAKHNTQLAAAAQDAGVETSQEYAIFQNCGYRGLYGGLEAKDIHARKRLKKSQQILDHMGSTELAANLFRATQTEERLRREGIKGKQNANRAHEEVGAKVRQTIKELGGTMPEDLPVADSIKKVEKKLKPTPKRKKLK</sequence>
<organism evidence="3 4">
    <name type="scientific">Porphyromonas catoniae ATCC 51270</name>
    <dbReference type="NCBI Taxonomy" id="887901"/>
    <lineage>
        <taxon>Bacteria</taxon>
        <taxon>Pseudomonadati</taxon>
        <taxon>Bacteroidota</taxon>
        <taxon>Bacteroidia</taxon>
        <taxon>Bacteroidales</taxon>
        <taxon>Porphyromonadaceae</taxon>
        <taxon>Porphyromonas</taxon>
    </lineage>
</organism>
<evidence type="ECO:0000313" key="3">
    <source>
        <dbReference type="EMBL" id="EWC91262.1"/>
    </source>
</evidence>
<name>Z4WQZ4_9PORP</name>
<evidence type="ECO:0000256" key="1">
    <source>
        <dbReference type="SAM" id="MobiDB-lite"/>
    </source>
</evidence>
<dbReference type="PATRIC" id="fig|887901.3.peg.1659"/>
<dbReference type="EMBL" id="JDFF01000025">
    <property type="protein sequence ID" value="EWC91262.1"/>
    <property type="molecule type" value="Genomic_DNA"/>
</dbReference>
<accession>Z4WQZ4</accession>
<dbReference type="AlphaFoldDB" id="Z4WQZ4"/>
<feature type="compositionally biased region" description="Basic residues" evidence="1">
    <location>
        <begin position="268"/>
        <end position="282"/>
    </location>
</feature>
<dbReference type="Pfam" id="PF02498">
    <property type="entry name" value="Bro-N"/>
    <property type="match status" value="1"/>
</dbReference>
<feature type="domain" description="Bro-N" evidence="2">
    <location>
        <begin position="15"/>
        <end position="107"/>
    </location>
</feature>
<keyword evidence="4" id="KW-1185">Reference proteome</keyword>
<dbReference type="OrthoDB" id="9803893at2"/>
<dbReference type="Proteomes" id="UP000023482">
    <property type="component" value="Unassembled WGS sequence"/>
</dbReference>
<protein>
    <submittedName>
        <fullName evidence="3">BRO family, N-terminal domain protein</fullName>
    </submittedName>
</protein>
<evidence type="ECO:0000259" key="2">
    <source>
        <dbReference type="Pfam" id="PF02498"/>
    </source>
</evidence>
<reference evidence="3 4" key="1">
    <citation type="submission" date="2014-01" db="EMBL/GenBank/DDBJ databases">
        <authorList>
            <person name="Durkin A.S."/>
            <person name="McCorrison J."/>
            <person name="Torralba M."/>
            <person name="Gillis M."/>
            <person name="Haft D.H."/>
            <person name="Methe B."/>
            <person name="Sutton G."/>
            <person name="Nelson K.E."/>
        </authorList>
    </citation>
    <scope>NUCLEOTIDE SEQUENCE [LARGE SCALE GENOMIC DNA]</scope>
    <source>
        <strain evidence="3 4">ATCC 51270</strain>
    </source>
</reference>